<protein>
    <submittedName>
        <fullName evidence="1">Uncharacterized protein</fullName>
    </submittedName>
</protein>
<sequence>MRLFTNTTRVYMFSKNIVGDINSFHVCKPHMKLDICICLVESMLSSPHTDEQWMREMKQLSLALSTSDENPDIQYSRIGDCFKKLAARTPKVKKLLLNGLLQMIINNTPVFPKIKSKEKQKSKKQAGKNSKK</sequence>
<organism evidence="1 2">
    <name type="scientific">Papaver nudicaule</name>
    <name type="common">Iceland poppy</name>
    <dbReference type="NCBI Taxonomy" id="74823"/>
    <lineage>
        <taxon>Eukaryota</taxon>
        <taxon>Viridiplantae</taxon>
        <taxon>Streptophyta</taxon>
        <taxon>Embryophyta</taxon>
        <taxon>Tracheophyta</taxon>
        <taxon>Spermatophyta</taxon>
        <taxon>Magnoliopsida</taxon>
        <taxon>Ranunculales</taxon>
        <taxon>Papaveraceae</taxon>
        <taxon>Papaveroideae</taxon>
        <taxon>Papaver</taxon>
    </lineage>
</organism>
<evidence type="ECO:0000313" key="2">
    <source>
        <dbReference type="Proteomes" id="UP001177140"/>
    </source>
</evidence>
<gene>
    <name evidence="1" type="ORF">MKW94_015938</name>
</gene>
<comment type="caution">
    <text evidence="1">The sequence shown here is derived from an EMBL/GenBank/DDBJ whole genome shotgun (WGS) entry which is preliminary data.</text>
</comment>
<dbReference type="Proteomes" id="UP001177140">
    <property type="component" value="Unassembled WGS sequence"/>
</dbReference>
<name>A0AA41V3G0_PAPNU</name>
<dbReference type="EMBL" id="JAJJMA010130596">
    <property type="protein sequence ID" value="MCL7033095.1"/>
    <property type="molecule type" value="Genomic_DNA"/>
</dbReference>
<reference evidence="1" key="1">
    <citation type="submission" date="2022-03" db="EMBL/GenBank/DDBJ databases">
        <title>A functionally conserved STORR gene fusion in Papaver species that diverged 16.8 million years ago.</title>
        <authorList>
            <person name="Catania T."/>
        </authorList>
    </citation>
    <scope>NUCLEOTIDE SEQUENCE</scope>
    <source>
        <strain evidence="1">S-191538</strain>
    </source>
</reference>
<keyword evidence="2" id="KW-1185">Reference proteome</keyword>
<proteinExistence type="predicted"/>
<evidence type="ECO:0000313" key="1">
    <source>
        <dbReference type="EMBL" id="MCL7033095.1"/>
    </source>
</evidence>
<accession>A0AA41V3G0</accession>
<dbReference type="AlphaFoldDB" id="A0AA41V3G0"/>